<accession>A0A0C3GU75</accession>
<organism evidence="1 2">
    <name type="scientific">Oidiodendron maius (strain Zn)</name>
    <dbReference type="NCBI Taxonomy" id="913774"/>
    <lineage>
        <taxon>Eukaryota</taxon>
        <taxon>Fungi</taxon>
        <taxon>Dikarya</taxon>
        <taxon>Ascomycota</taxon>
        <taxon>Pezizomycotina</taxon>
        <taxon>Leotiomycetes</taxon>
        <taxon>Leotiomycetes incertae sedis</taxon>
        <taxon>Myxotrichaceae</taxon>
        <taxon>Oidiodendron</taxon>
    </lineage>
</organism>
<name>A0A0C3GU75_OIDMZ</name>
<dbReference type="Proteomes" id="UP000054321">
    <property type="component" value="Unassembled WGS sequence"/>
</dbReference>
<keyword evidence="2" id="KW-1185">Reference proteome</keyword>
<reference evidence="1 2" key="1">
    <citation type="submission" date="2014-04" db="EMBL/GenBank/DDBJ databases">
        <authorList>
            <consortium name="DOE Joint Genome Institute"/>
            <person name="Kuo A."/>
            <person name="Martino E."/>
            <person name="Perotto S."/>
            <person name="Kohler A."/>
            <person name="Nagy L.G."/>
            <person name="Floudas D."/>
            <person name="Copeland A."/>
            <person name="Barry K.W."/>
            <person name="Cichocki N."/>
            <person name="Veneault-Fourrey C."/>
            <person name="LaButti K."/>
            <person name="Lindquist E.A."/>
            <person name="Lipzen A."/>
            <person name="Lundell T."/>
            <person name="Morin E."/>
            <person name="Murat C."/>
            <person name="Sun H."/>
            <person name="Tunlid A."/>
            <person name="Henrissat B."/>
            <person name="Grigoriev I.V."/>
            <person name="Hibbett D.S."/>
            <person name="Martin F."/>
            <person name="Nordberg H.P."/>
            <person name="Cantor M.N."/>
            <person name="Hua S.X."/>
        </authorList>
    </citation>
    <scope>NUCLEOTIDE SEQUENCE [LARGE SCALE GENOMIC DNA]</scope>
    <source>
        <strain evidence="1 2">Zn</strain>
    </source>
</reference>
<proteinExistence type="predicted"/>
<evidence type="ECO:0000313" key="2">
    <source>
        <dbReference type="Proteomes" id="UP000054321"/>
    </source>
</evidence>
<dbReference type="InParanoid" id="A0A0C3GU75"/>
<sequence>MELPEKYHGGAGASFGDTVSSITNPKIISSMAATAFGAAQNEGASNAVLQQDVKLDASGQAAAQALIGKFNMIGPAINDTITSPGNLQKNLHAINSMGLISEEGEVQAAAASAVSITVPHPRTPPACTAAAAATSCE</sequence>
<dbReference type="EMBL" id="KN832892">
    <property type="protein sequence ID" value="KIM93946.1"/>
    <property type="molecule type" value="Genomic_DNA"/>
</dbReference>
<protein>
    <submittedName>
        <fullName evidence="1">Uncharacterized protein</fullName>
    </submittedName>
</protein>
<gene>
    <name evidence="1" type="ORF">OIDMADRAFT_149611</name>
</gene>
<reference evidence="2" key="2">
    <citation type="submission" date="2015-01" db="EMBL/GenBank/DDBJ databases">
        <title>Evolutionary Origins and Diversification of the Mycorrhizal Mutualists.</title>
        <authorList>
            <consortium name="DOE Joint Genome Institute"/>
            <consortium name="Mycorrhizal Genomics Consortium"/>
            <person name="Kohler A."/>
            <person name="Kuo A."/>
            <person name="Nagy L.G."/>
            <person name="Floudas D."/>
            <person name="Copeland A."/>
            <person name="Barry K.W."/>
            <person name="Cichocki N."/>
            <person name="Veneault-Fourrey C."/>
            <person name="LaButti K."/>
            <person name="Lindquist E.A."/>
            <person name="Lipzen A."/>
            <person name="Lundell T."/>
            <person name="Morin E."/>
            <person name="Murat C."/>
            <person name="Riley R."/>
            <person name="Ohm R."/>
            <person name="Sun H."/>
            <person name="Tunlid A."/>
            <person name="Henrissat B."/>
            <person name="Grigoriev I.V."/>
            <person name="Hibbett D.S."/>
            <person name="Martin F."/>
        </authorList>
    </citation>
    <scope>NUCLEOTIDE SEQUENCE [LARGE SCALE GENOMIC DNA]</scope>
    <source>
        <strain evidence="2">Zn</strain>
    </source>
</reference>
<dbReference type="AlphaFoldDB" id="A0A0C3GU75"/>
<dbReference type="HOGENOM" id="CLU_097612_0_0_1"/>
<evidence type="ECO:0000313" key="1">
    <source>
        <dbReference type="EMBL" id="KIM93946.1"/>
    </source>
</evidence>